<feature type="transmembrane region" description="Helical" evidence="1">
    <location>
        <begin position="61"/>
        <end position="85"/>
    </location>
</feature>
<feature type="transmembrane region" description="Helical" evidence="1">
    <location>
        <begin position="30"/>
        <end position="49"/>
    </location>
</feature>
<evidence type="ECO:0000313" key="2">
    <source>
        <dbReference type="EMBL" id="VIP04426.1"/>
    </source>
</evidence>
<dbReference type="EMBL" id="LR593887">
    <property type="protein sequence ID" value="VTS06214.1"/>
    <property type="molecule type" value="Genomic_DNA"/>
</dbReference>
<name>A0A6C2YSJ2_9BACT</name>
<organism evidence="2">
    <name type="scientific">Tuwongella immobilis</name>
    <dbReference type="NCBI Taxonomy" id="692036"/>
    <lineage>
        <taxon>Bacteria</taxon>
        <taxon>Pseudomonadati</taxon>
        <taxon>Planctomycetota</taxon>
        <taxon>Planctomycetia</taxon>
        <taxon>Gemmatales</taxon>
        <taxon>Gemmataceae</taxon>
        <taxon>Tuwongella</taxon>
    </lineage>
</organism>
<dbReference type="KEGG" id="tim:GMBLW1_47670"/>
<proteinExistence type="predicted"/>
<keyword evidence="1" id="KW-0472">Membrane</keyword>
<dbReference type="AlphaFoldDB" id="A0A6C2YSJ2"/>
<keyword evidence="1" id="KW-1133">Transmembrane helix</keyword>
<gene>
    <name evidence="2" type="ORF">GMBLW1_47670</name>
</gene>
<sequence>MAPFVSAGMTFFLLLWPTTCILAHRMGRNWAVWVFAGPIGMCLLFYIQYRPTRFRRLSEETFDNIGWATSLISLFLLPIQMWIWAKFIFHVNKQV</sequence>
<dbReference type="InParanoid" id="A0A6C2YSJ2"/>
<dbReference type="EMBL" id="LR586016">
    <property type="protein sequence ID" value="VIP04426.1"/>
    <property type="molecule type" value="Genomic_DNA"/>
</dbReference>
<protein>
    <submittedName>
        <fullName evidence="2">Uncharacterized protein</fullName>
    </submittedName>
</protein>
<keyword evidence="3" id="KW-1185">Reference proteome</keyword>
<dbReference type="Proteomes" id="UP000464378">
    <property type="component" value="Chromosome"/>
</dbReference>
<evidence type="ECO:0000313" key="3">
    <source>
        <dbReference type="Proteomes" id="UP000464378"/>
    </source>
</evidence>
<accession>A0A6C2YSJ2</accession>
<evidence type="ECO:0000256" key="1">
    <source>
        <dbReference type="SAM" id="Phobius"/>
    </source>
</evidence>
<keyword evidence="1" id="KW-0812">Transmembrane</keyword>
<reference evidence="2" key="1">
    <citation type="submission" date="2019-04" db="EMBL/GenBank/DDBJ databases">
        <authorList>
            <consortium name="Science for Life Laboratories"/>
        </authorList>
    </citation>
    <scope>NUCLEOTIDE SEQUENCE</scope>
    <source>
        <strain evidence="2">MBLW1</strain>
    </source>
</reference>